<accession>U1PN45</accession>
<sequence length="420" mass="46003">MNATQGPEAIDTPVAVNTASTDSKAQTTVPLPTQLHDESQFSSGAYVRIGLAYTDEGPQLLVNPKPQQKSQKQSNDRKISQDNAIVVPQEIATAFGLNGDVWWESYGVQLVGTPMVYNNENVLQELIQQGSNSITESSDTFHDVLTQSVTDDYTTFSNSNPTVVTRDDSTSSIIHRLPQSFSEFKSINQLNFTLLFDGDTLVVGLFSSEPELQLPSQSGSVLNSVTVSNASFPDAGRLEVRNAQGTQLGQTDTLSAGIYGNIEIPLYSPITESQKLIVGMTIDGKPVKLNDEFVVTHTRVAIDGDNTSIDEKLDVSDFLNAQSGWLYGKRQHPLSASPHESVTKNYIISEALQSISIPVSVESSNNDSWYQFPDEIGNALRAHKTYETAWIRLGNNTYISQLQPSSNLQLTSRCDPLFDE</sequence>
<dbReference type="Proteomes" id="UP000030710">
    <property type="component" value="Unassembled WGS sequence"/>
</dbReference>
<dbReference type="EMBL" id="KE356561">
    <property type="protein sequence ID" value="ERG93671.1"/>
    <property type="molecule type" value="Genomic_DNA"/>
</dbReference>
<evidence type="ECO:0000256" key="1">
    <source>
        <dbReference type="SAM" id="MobiDB-lite"/>
    </source>
</evidence>
<gene>
    <name evidence="2" type="ORF">J07HQW2_00104</name>
</gene>
<reference evidence="2 3" key="1">
    <citation type="journal article" date="2013" name="PLoS ONE">
        <title>Assembly-driven community genomics of a hypersaline microbial ecosystem.</title>
        <authorList>
            <person name="Podell S."/>
            <person name="Ugalde J.A."/>
            <person name="Narasingarao P."/>
            <person name="Banfield J.F."/>
            <person name="Heidelberg K.B."/>
            <person name="Allen E.E."/>
        </authorList>
    </citation>
    <scope>NUCLEOTIDE SEQUENCE [LARGE SCALE GENOMIC DNA]</scope>
    <source>
        <strain evidence="3">J07HQW2</strain>
    </source>
</reference>
<organism evidence="2 3">
    <name type="scientific">Haloquadratum walsbyi J07HQW2</name>
    <dbReference type="NCBI Taxonomy" id="1238425"/>
    <lineage>
        <taxon>Archaea</taxon>
        <taxon>Methanobacteriati</taxon>
        <taxon>Methanobacteriota</taxon>
        <taxon>Stenosarchaea group</taxon>
        <taxon>Halobacteria</taxon>
        <taxon>Halobacteriales</taxon>
        <taxon>Haloferacaceae</taxon>
        <taxon>Haloquadratum</taxon>
    </lineage>
</organism>
<proteinExistence type="predicted"/>
<dbReference type="AlphaFoldDB" id="U1PN45"/>
<dbReference type="RefSeq" id="WP_021053165.1">
    <property type="nucleotide sequence ID" value="NZ_KE356561.1"/>
</dbReference>
<evidence type="ECO:0000313" key="2">
    <source>
        <dbReference type="EMBL" id="ERG93671.1"/>
    </source>
</evidence>
<dbReference type="STRING" id="1238425.J07HQW2_00104"/>
<protein>
    <submittedName>
        <fullName evidence="2">Uncharacterized protein</fullName>
    </submittedName>
</protein>
<evidence type="ECO:0000313" key="3">
    <source>
        <dbReference type="Proteomes" id="UP000030710"/>
    </source>
</evidence>
<feature type="compositionally biased region" description="Polar residues" evidence="1">
    <location>
        <begin position="15"/>
        <end position="28"/>
    </location>
</feature>
<feature type="region of interest" description="Disordered" evidence="1">
    <location>
        <begin position="1"/>
        <end position="28"/>
    </location>
</feature>
<name>U1PN45_9EURY</name>
<dbReference type="HOGENOM" id="CLU_653165_0_0_2"/>